<dbReference type="SMART" id="SM01259">
    <property type="entry name" value="LAB_N"/>
    <property type="match status" value="1"/>
</dbReference>
<feature type="transmembrane region" description="Helical" evidence="1">
    <location>
        <begin position="57"/>
        <end position="74"/>
    </location>
</feature>
<sequence length="106" mass="11953">MQPVSSPNMTLMPGDLSLTGQTLWLAVGFAGQALFGMRFLVQWLYSEKHGRSVIPKAFWYLSVAGGMVLLSYAIHRDEPVFIVGEALTLLVFLRNLHLIHRKPKRD</sequence>
<feature type="transmembrane region" description="Helical" evidence="1">
    <location>
        <begin position="23"/>
        <end position="45"/>
    </location>
</feature>
<dbReference type="GO" id="GO:0008915">
    <property type="term" value="F:lipid-A-disaccharide synthase activity"/>
    <property type="evidence" value="ECO:0007669"/>
    <property type="project" value="InterPro"/>
</dbReference>
<keyword evidence="1" id="KW-0812">Transmembrane</keyword>
<dbReference type="Pfam" id="PF07578">
    <property type="entry name" value="LAB_N"/>
    <property type="match status" value="1"/>
</dbReference>
<keyword evidence="1" id="KW-0472">Membrane</keyword>
<dbReference type="GO" id="GO:0016020">
    <property type="term" value="C:membrane"/>
    <property type="evidence" value="ECO:0007669"/>
    <property type="project" value="GOC"/>
</dbReference>
<dbReference type="AlphaFoldDB" id="T0XZJ3"/>
<evidence type="ECO:0000256" key="1">
    <source>
        <dbReference type="SAM" id="Phobius"/>
    </source>
</evidence>
<accession>T0XZJ3</accession>
<reference evidence="3" key="1">
    <citation type="submission" date="2013-08" db="EMBL/GenBank/DDBJ databases">
        <authorList>
            <person name="Mendez C."/>
            <person name="Richter M."/>
            <person name="Ferrer M."/>
            <person name="Sanchez J."/>
        </authorList>
    </citation>
    <scope>NUCLEOTIDE SEQUENCE</scope>
</reference>
<dbReference type="InterPro" id="IPR011499">
    <property type="entry name" value="Lipid_A_biosynth_N"/>
</dbReference>
<evidence type="ECO:0000313" key="3">
    <source>
        <dbReference type="EMBL" id="EQD26193.1"/>
    </source>
</evidence>
<organism evidence="3">
    <name type="scientific">mine drainage metagenome</name>
    <dbReference type="NCBI Taxonomy" id="410659"/>
    <lineage>
        <taxon>unclassified sequences</taxon>
        <taxon>metagenomes</taxon>
        <taxon>ecological metagenomes</taxon>
    </lineage>
</organism>
<gene>
    <name evidence="3" type="ORF">B1B_19649</name>
</gene>
<dbReference type="GO" id="GO:0009245">
    <property type="term" value="P:lipid A biosynthetic process"/>
    <property type="evidence" value="ECO:0007669"/>
    <property type="project" value="InterPro"/>
</dbReference>
<name>T0XZJ3_9ZZZZ</name>
<proteinExistence type="predicted"/>
<keyword evidence="1" id="KW-1133">Transmembrane helix</keyword>
<evidence type="ECO:0000259" key="2">
    <source>
        <dbReference type="SMART" id="SM01259"/>
    </source>
</evidence>
<dbReference type="EMBL" id="AUZY01013208">
    <property type="protein sequence ID" value="EQD26193.1"/>
    <property type="molecule type" value="Genomic_DNA"/>
</dbReference>
<reference evidence="3" key="2">
    <citation type="journal article" date="2014" name="ISME J.">
        <title>Microbial stratification in low pH oxic and suboxic macroscopic growths along an acid mine drainage.</title>
        <authorList>
            <person name="Mendez-Garcia C."/>
            <person name="Mesa V."/>
            <person name="Sprenger R.R."/>
            <person name="Richter M."/>
            <person name="Diez M.S."/>
            <person name="Solano J."/>
            <person name="Bargiela R."/>
            <person name="Golyshina O.V."/>
            <person name="Manteca A."/>
            <person name="Ramos J.L."/>
            <person name="Gallego J.R."/>
            <person name="Llorente I."/>
            <person name="Martins Dos Santos V.A."/>
            <person name="Jensen O.N."/>
            <person name="Pelaez A.I."/>
            <person name="Sanchez J."/>
            <person name="Ferrer M."/>
        </authorList>
    </citation>
    <scope>NUCLEOTIDE SEQUENCE</scope>
</reference>
<comment type="caution">
    <text evidence="3">The sequence shown here is derived from an EMBL/GenBank/DDBJ whole genome shotgun (WGS) entry which is preliminary data.</text>
</comment>
<feature type="transmembrane region" description="Helical" evidence="1">
    <location>
        <begin position="80"/>
        <end position="99"/>
    </location>
</feature>
<feature type="domain" description="Lipid A biosynthesis N-terminal" evidence="2">
    <location>
        <begin position="27"/>
        <end position="98"/>
    </location>
</feature>
<protein>
    <submittedName>
        <fullName evidence="3">Putative conserved protein, lipid A biosynthesis</fullName>
    </submittedName>
</protein>